<sequence>MDSPDKALSDKATAGDESGMSDGTKIALVLGFLQLICEIVAIVQRFHPRERARGDSPRA</sequence>
<organism evidence="3 4">
    <name type="scientific">Lineolata rhizophorae</name>
    <dbReference type="NCBI Taxonomy" id="578093"/>
    <lineage>
        <taxon>Eukaryota</taxon>
        <taxon>Fungi</taxon>
        <taxon>Dikarya</taxon>
        <taxon>Ascomycota</taxon>
        <taxon>Pezizomycotina</taxon>
        <taxon>Dothideomycetes</taxon>
        <taxon>Dothideomycetes incertae sedis</taxon>
        <taxon>Lineolatales</taxon>
        <taxon>Lineolataceae</taxon>
        <taxon>Lineolata</taxon>
    </lineage>
</organism>
<evidence type="ECO:0000313" key="3">
    <source>
        <dbReference type="EMBL" id="KAF2456403.1"/>
    </source>
</evidence>
<accession>A0A6A6NYR0</accession>
<keyword evidence="2" id="KW-0812">Transmembrane</keyword>
<feature type="transmembrane region" description="Helical" evidence="2">
    <location>
        <begin position="26"/>
        <end position="43"/>
    </location>
</feature>
<reference evidence="3" key="1">
    <citation type="journal article" date="2020" name="Stud. Mycol.">
        <title>101 Dothideomycetes genomes: a test case for predicting lifestyles and emergence of pathogens.</title>
        <authorList>
            <person name="Haridas S."/>
            <person name="Albert R."/>
            <person name="Binder M."/>
            <person name="Bloem J."/>
            <person name="Labutti K."/>
            <person name="Salamov A."/>
            <person name="Andreopoulos B."/>
            <person name="Baker S."/>
            <person name="Barry K."/>
            <person name="Bills G."/>
            <person name="Bluhm B."/>
            <person name="Cannon C."/>
            <person name="Castanera R."/>
            <person name="Culley D."/>
            <person name="Daum C."/>
            <person name="Ezra D."/>
            <person name="Gonzalez J."/>
            <person name="Henrissat B."/>
            <person name="Kuo A."/>
            <person name="Liang C."/>
            <person name="Lipzen A."/>
            <person name="Lutzoni F."/>
            <person name="Magnuson J."/>
            <person name="Mondo S."/>
            <person name="Nolan M."/>
            <person name="Ohm R."/>
            <person name="Pangilinan J."/>
            <person name="Park H.-J."/>
            <person name="Ramirez L."/>
            <person name="Alfaro M."/>
            <person name="Sun H."/>
            <person name="Tritt A."/>
            <person name="Yoshinaga Y."/>
            <person name="Zwiers L.-H."/>
            <person name="Turgeon B."/>
            <person name="Goodwin S."/>
            <person name="Spatafora J."/>
            <person name="Crous P."/>
            <person name="Grigoriev I."/>
        </authorList>
    </citation>
    <scope>NUCLEOTIDE SEQUENCE</scope>
    <source>
        <strain evidence="3">ATCC 16933</strain>
    </source>
</reference>
<feature type="region of interest" description="Disordered" evidence="1">
    <location>
        <begin position="1"/>
        <end position="21"/>
    </location>
</feature>
<keyword evidence="2" id="KW-1133">Transmembrane helix</keyword>
<evidence type="ECO:0000256" key="2">
    <source>
        <dbReference type="SAM" id="Phobius"/>
    </source>
</evidence>
<proteinExistence type="predicted"/>
<evidence type="ECO:0000256" key="1">
    <source>
        <dbReference type="SAM" id="MobiDB-lite"/>
    </source>
</evidence>
<keyword evidence="4" id="KW-1185">Reference proteome</keyword>
<dbReference type="EMBL" id="MU001683">
    <property type="protein sequence ID" value="KAF2456403.1"/>
    <property type="molecule type" value="Genomic_DNA"/>
</dbReference>
<name>A0A6A6NYR0_9PEZI</name>
<protein>
    <submittedName>
        <fullName evidence="3">Uncharacterized protein</fullName>
    </submittedName>
</protein>
<gene>
    <name evidence="3" type="ORF">BDY21DRAFT_372514</name>
</gene>
<keyword evidence="2" id="KW-0472">Membrane</keyword>
<dbReference type="Proteomes" id="UP000799766">
    <property type="component" value="Unassembled WGS sequence"/>
</dbReference>
<evidence type="ECO:0000313" key="4">
    <source>
        <dbReference type="Proteomes" id="UP000799766"/>
    </source>
</evidence>
<dbReference type="AlphaFoldDB" id="A0A6A6NYR0"/>